<reference evidence="1" key="1">
    <citation type="journal article" date="2011" name="Environ. Microbiol.">
        <title>Time-series analyses of Monterey Bay coastal microbial picoplankton using a 'genome proxy' microarray.</title>
        <authorList>
            <person name="Rich V.I."/>
            <person name="Pham V.D."/>
            <person name="Eppley J."/>
            <person name="Shi Y."/>
            <person name="DeLong E.F."/>
        </authorList>
    </citation>
    <scope>NUCLEOTIDE SEQUENCE</scope>
</reference>
<protein>
    <submittedName>
        <fullName evidence="1">Uncharacterized protein</fullName>
    </submittedName>
</protein>
<dbReference type="AlphaFoldDB" id="E0XW64"/>
<organism evidence="1">
    <name type="scientific">uncultured Acidobacteria bacterium HF4000_26D02</name>
    <dbReference type="NCBI Taxonomy" id="710731"/>
    <lineage>
        <taxon>Bacteria</taxon>
        <taxon>Pseudomonadati</taxon>
        <taxon>Acidobacteriota</taxon>
        <taxon>environmental samples</taxon>
    </lineage>
</organism>
<sequence length="61" mass="6672">MISLSPLPSAHPSRFQPTLVRASTWCYPRFTLAKGRSPRFASTPGDCTPYSDSLSLRLACA</sequence>
<proteinExistence type="predicted"/>
<accession>E0XW64</accession>
<name>E0XW64_9BACT</name>
<dbReference type="EMBL" id="GU474896">
    <property type="protein sequence ID" value="ADI18655.1"/>
    <property type="molecule type" value="Genomic_DNA"/>
</dbReference>
<evidence type="ECO:0000313" key="1">
    <source>
        <dbReference type="EMBL" id="ADI18655.1"/>
    </source>
</evidence>